<sequence length="176" mass="20359">MKRARRISAVMHKLLIENGLDGFTVLEARDLWLSLDNVDSNSAEARKKVYRAIFHFEKKSWLRSEGSGRKKRYFQAEQFKELHNNVTTNNQADIKPKVPIQNYSILSNERNEYKGELEIILGEIDEYQSIVSRFPELENKLAPLHQEAKERAALLLGKVNVLTKVLNTLYEGNEPC</sequence>
<protein>
    <recommendedName>
        <fullName evidence="3">Transcriptional regulator VspR</fullName>
    </recommendedName>
</protein>
<reference evidence="1 2" key="1">
    <citation type="submission" date="2014-11" db="EMBL/GenBank/DDBJ databases">
        <title>Draft Genome Sequence of Vibrio piscirenalis strains CECT 8603T and CECT 8604, two marine Gammaproteobacterium isolated from cultured gilthead sea bream (Sparus aurata).</title>
        <authorList>
            <person name="Arahal D.R."/>
            <person name="Rodrigo-Torres L."/>
            <person name="Lucena T."/>
            <person name="Pujalte M.J."/>
        </authorList>
    </citation>
    <scope>NUCLEOTIDE SEQUENCE [LARGE SCALE GENOMIC DNA]</scope>
    <source>
        <strain evidence="1 2">DCR 1-4-2</strain>
    </source>
</reference>
<organism evidence="1 2">
    <name type="scientific">Vibrio renipiscarius</name>
    <dbReference type="NCBI Taxonomy" id="1461322"/>
    <lineage>
        <taxon>Bacteria</taxon>
        <taxon>Pseudomonadati</taxon>
        <taxon>Pseudomonadota</taxon>
        <taxon>Gammaproteobacteria</taxon>
        <taxon>Vibrionales</taxon>
        <taxon>Vibrionaceae</taxon>
        <taxon>Vibrio</taxon>
    </lineage>
</organism>
<evidence type="ECO:0000313" key="2">
    <source>
        <dbReference type="Proteomes" id="UP000031672"/>
    </source>
</evidence>
<comment type="caution">
    <text evidence="1">The sequence shown here is derived from an EMBL/GenBank/DDBJ whole genome shotgun (WGS) entry which is preliminary data.</text>
</comment>
<dbReference type="Proteomes" id="UP000031672">
    <property type="component" value="Unassembled WGS sequence"/>
</dbReference>
<dbReference type="STRING" id="1461322.OJ16_04265"/>
<accession>A0A0C2NWN9</accession>
<evidence type="ECO:0000313" key="1">
    <source>
        <dbReference type="EMBL" id="KII80535.1"/>
    </source>
</evidence>
<gene>
    <name evidence="1" type="ORF">OJ16_04265</name>
</gene>
<dbReference type="OrthoDB" id="5829733at2"/>
<name>A0A0C2NFW5_9VIBR</name>
<dbReference type="EMBL" id="JTKH01000006">
    <property type="protein sequence ID" value="KII80535.1"/>
    <property type="molecule type" value="Genomic_DNA"/>
</dbReference>
<keyword evidence="2" id="KW-1185">Reference proteome</keyword>
<accession>A0A0C2NFW5</accession>
<evidence type="ECO:0008006" key="3">
    <source>
        <dbReference type="Google" id="ProtNLM"/>
    </source>
</evidence>
<proteinExistence type="predicted"/>
<dbReference type="AlphaFoldDB" id="A0A0C2NFW5"/>
<dbReference type="RefSeq" id="WP_040987769.1">
    <property type="nucleotide sequence ID" value="NZ_JTKH01000006.1"/>
</dbReference>